<evidence type="ECO:0000313" key="5">
    <source>
        <dbReference type="Proteomes" id="UP000647339"/>
    </source>
</evidence>
<dbReference type="PANTHER" id="PTHR46401:SF2">
    <property type="entry name" value="GLYCOSYLTRANSFERASE WBBK-RELATED"/>
    <property type="match status" value="1"/>
</dbReference>
<sequence>MRVGIDTRDRFLAKTGIRTVLDEIIKGLSNDPDIEVVKIEPKTFYPPKTKIGKIKEHIRFFFWKEFRLPILAKEKECDVLICNDYVVPFYMPKGIKAFPVFHGCNIWELPEHYNKYWRWMFTIMAIPAGRKASKIFTVSTFSKNRLTELFGFNPEKIIIVPLGPKRSLLEPKTLINLSKFRISENQKFLLHVGVMEKRKNLPRLIEAFSKLHDKSLKLVLVGQRGPKVFLDDYENIIRKIESLALSDRVILTGFVTDKELYTLYSKALAYIFPSLYEGFGIPVIEAFQFSLPVAASNRGALPEVLGKGGVLFDPKNIPDMVEKIELILQNASTNMDSIKNSQKEIIARYSWENTIKTIKQQLIR</sequence>
<dbReference type="EMBL" id="BMIU01000006">
    <property type="protein sequence ID" value="GGF27655.1"/>
    <property type="molecule type" value="Genomic_DNA"/>
</dbReference>
<accession>A0ABQ1UW62</accession>
<dbReference type="CDD" id="cd03809">
    <property type="entry name" value="GT4_MtfB-like"/>
    <property type="match status" value="1"/>
</dbReference>
<feature type="domain" description="Glycosyltransferase subfamily 4-like N-terminal" evidence="3">
    <location>
        <begin position="44"/>
        <end position="163"/>
    </location>
</feature>
<comment type="caution">
    <text evidence="4">The sequence shown here is derived from an EMBL/GenBank/DDBJ whole genome shotgun (WGS) entry which is preliminary data.</text>
</comment>
<protein>
    <submittedName>
        <fullName evidence="4">Glycosyl transferase family 1</fullName>
    </submittedName>
</protein>
<evidence type="ECO:0000259" key="2">
    <source>
        <dbReference type="Pfam" id="PF00534"/>
    </source>
</evidence>
<dbReference type="Pfam" id="PF13439">
    <property type="entry name" value="Glyco_transf_4"/>
    <property type="match status" value="1"/>
</dbReference>
<evidence type="ECO:0000259" key="3">
    <source>
        <dbReference type="Pfam" id="PF13439"/>
    </source>
</evidence>
<gene>
    <name evidence="4" type="ORF">GCM10011339_14670</name>
</gene>
<dbReference type="PANTHER" id="PTHR46401">
    <property type="entry name" value="GLYCOSYLTRANSFERASE WBBK-RELATED"/>
    <property type="match status" value="1"/>
</dbReference>
<dbReference type="SUPFAM" id="SSF53756">
    <property type="entry name" value="UDP-Glycosyltransferase/glycogen phosphorylase"/>
    <property type="match status" value="1"/>
</dbReference>
<reference evidence="5" key="1">
    <citation type="journal article" date="2019" name="Int. J. Syst. Evol. Microbiol.">
        <title>The Global Catalogue of Microorganisms (GCM) 10K type strain sequencing project: providing services to taxonomists for standard genome sequencing and annotation.</title>
        <authorList>
            <consortium name="The Broad Institute Genomics Platform"/>
            <consortium name="The Broad Institute Genome Sequencing Center for Infectious Disease"/>
            <person name="Wu L."/>
            <person name="Ma J."/>
        </authorList>
    </citation>
    <scope>NUCLEOTIDE SEQUENCE [LARGE SCALE GENOMIC DNA]</scope>
    <source>
        <strain evidence="5">CGMCC 1.15407</strain>
    </source>
</reference>
<dbReference type="InterPro" id="IPR001296">
    <property type="entry name" value="Glyco_trans_1"/>
</dbReference>
<dbReference type="Proteomes" id="UP000647339">
    <property type="component" value="Unassembled WGS sequence"/>
</dbReference>
<dbReference type="GO" id="GO:0016740">
    <property type="term" value="F:transferase activity"/>
    <property type="evidence" value="ECO:0007669"/>
    <property type="project" value="UniProtKB-KW"/>
</dbReference>
<proteinExistence type="predicted"/>
<keyword evidence="5" id="KW-1185">Reference proteome</keyword>
<evidence type="ECO:0000256" key="1">
    <source>
        <dbReference type="ARBA" id="ARBA00022679"/>
    </source>
</evidence>
<dbReference type="InterPro" id="IPR028098">
    <property type="entry name" value="Glyco_trans_4-like_N"/>
</dbReference>
<name>A0ABQ1UW62_9BACT</name>
<feature type="domain" description="Glycosyl transferase family 1" evidence="2">
    <location>
        <begin position="179"/>
        <end position="343"/>
    </location>
</feature>
<dbReference type="RefSeq" id="WP_137401556.1">
    <property type="nucleotide sequence ID" value="NZ_BMIU01000006.1"/>
</dbReference>
<keyword evidence="1 4" id="KW-0808">Transferase</keyword>
<dbReference type="Gene3D" id="3.40.50.2000">
    <property type="entry name" value="Glycogen Phosphorylase B"/>
    <property type="match status" value="2"/>
</dbReference>
<organism evidence="4 5">
    <name type="scientific">Echinicola rosea</name>
    <dbReference type="NCBI Taxonomy" id="1807691"/>
    <lineage>
        <taxon>Bacteria</taxon>
        <taxon>Pseudomonadati</taxon>
        <taxon>Bacteroidota</taxon>
        <taxon>Cytophagia</taxon>
        <taxon>Cytophagales</taxon>
        <taxon>Cyclobacteriaceae</taxon>
        <taxon>Echinicola</taxon>
    </lineage>
</organism>
<dbReference type="Pfam" id="PF00534">
    <property type="entry name" value="Glycos_transf_1"/>
    <property type="match status" value="1"/>
</dbReference>
<evidence type="ECO:0000313" key="4">
    <source>
        <dbReference type="EMBL" id="GGF27655.1"/>
    </source>
</evidence>